<dbReference type="GO" id="GO:0004867">
    <property type="term" value="F:serine-type endopeptidase inhibitor activity"/>
    <property type="evidence" value="ECO:0007669"/>
    <property type="project" value="UniProtKB-KW"/>
</dbReference>
<feature type="signal peptide" evidence="7">
    <location>
        <begin position="1"/>
        <end position="21"/>
    </location>
</feature>
<evidence type="ECO:0000256" key="1">
    <source>
        <dbReference type="ARBA" id="ARBA00004613"/>
    </source>
</evidence>
<feature type="chain" id="PRO_5012416175" evidence="7">
    <location>
        <begin position="22"/>
        <end position="79"/>
    </location>
</feature>
<evidence type="ECO:0000256" key="7">
    <source>
        <dbReference type="SAM" id="SignalP"/>
    </source>
</evidence>
<keyword evidence="2" id="KW-0964">Secreted</keyword>
<evidence type="ECO:0000256" key="4">
    <source>
        <dbReference type="ARBA" id="ARBA00022900"/>
    </source>
</evidence>
<dbReference type="InterPro" id="IPR008037">
    <property type="entry name" value="Pacifastin_dom"/>
</dbReference>
<keyword evidence="7" id="KW-0732">Signal</keyword>
<evidence type="ECO:0000256" key="2">
    <source>
        <dbReference type="ARBA" id="ARBA00022525"/>
    </source>
</evidence>
<proteinExistence type="evidence at transcript level"/>
<evidence type="ECO:0000256" key="3">
    <source>
        <dbReference type="ARBA" id="ARBA00022690"/>
    </source>
</evidence>
<keyword evidence="5" id="KW-1015">Disulfide bond</keyword>
<dbReference type="Pfam" id="PF05375">
    <property type="entry name" value="Pacifastin_I"/>
    <property type="match status" value="1"/>
</dbReference>
<comment type="subcellular location">
    <subcellularLocation>
        <location evidence="1">Secreted</location>
    </subcellularLocation>
</comment>
<evidence type="ECO:0000259" key="8">
    <source>
        <dbReference type="Pfam" id="PF05375"/>
    </source>
</evidence>
<accession>A0A1W6EWD7</accession>
<dbReference type="EMBL" id="KY563620">
    <property type="protein sequence ID" value="ARK20029.1"/>
    <property type="molecule type" value="mRNA"/>
</dbReference>
<comment type="similarity">
    <text evidence="6">Belongs to the protease inhibitor I19 family.</text>
</comment>
<name>A0A1W6EWD7_AMPCP</name>
<reference evidence="9" key="1">
    <citation type="submission" date="2017-02" db="EMBL/GenBank/DDBJ databases">
        <title>Parasitoid Jewel Wasp Mounts Multi-Pronged Neurochemical Attack to Hijack a Host Brain.</title>
        <authorList>
            <person name="Arvidson R.S."/>
            <person name="Kaiser M."/>
            <person name="Libersat F."/>
            <person name="Adams M.E."/>
        </authorList>
    </citation>
    <scope>NUCLEOTIDE SEQUENCE</scope>
    <source>
        <strain evidence="9">247</strain>
    </source>
</reference>
<keyword evidence="4" id="KW-0722">Serine protease inhibitor</keyword>
<dbReference type="SUPFAM" id="SSF57283">
    <property type="entry name" value="PMP inhibitors"/>
    <property type="match status" value="1"/>
</dbReference>
<dbReference type="AlphaFoldDB" id="A0A1W6EWD7"/>
<evidence type="ECO:0000313" key="9">
    <source>
        <dbReference type="EMBL" id="ARK20029.1"/>
    </source>
</evidence>
<protein>
    <submittedName>
        <fullName evidence="9">Venom protein</fullName>
    </submittedName>
</protein>
<keyword evidence="3" id="KW-0646">Protease inhibitor</keyword>
<organism evidence="9">
    <name type="scientific">Ampulex compressa</name>
    <name type="common">Emerald cockroach wasp</name>
    <dbReference type="NCBI Taxonomy" id="860918"/>
    <lineage>
        <taxon>Eukaryota</taxon>
        <taxon>Metazoa</taxon>
        <taxon>Ecdysozoa</taxon>
        <taxon>Arthropoda</taxon>
        <taxon>Hexapoda</taxon>
        <taxon>Insecta</taxon>
        <taxon>Pterygota</taxon>
        <taxon>Neoptera</taxon>
        <taxon>Endopterygota</taxon>
        <taxon>Hymenoptera</taxon>
        <taxon>Apocrita</taxon>
        <taxon>Aculeata</taxon>
        <taxon>Apoidea</taxon>
        <taxon>Ampulicidae</taxon>
        <taxon>Ampulicini</taxon>
        <taxon>Ampulex</taxon>
    </lineage>
</organism>
<evidence type="ECO:0000256" key="5">
    <source>
        <dbReference type="ARBA" id="ARBA00023157"/>
    </source>
</evidence>
<sequence length="79" mass="8892">MWSKFFGFFLLVAVLCLAVAAQEEQRQCVTGKSYYDGCNWCSCHGKGVACTLKYCQIRNEDGSVSPHVPIPPPDDFWQN</sequence>
<dbReference type="InterPro" id="IPR036201">
    <property type="entry name" value="Pacifastin_dom_sf"/>
</dbReference>
<feature type="domain" description="Pacifastin" evidence="8">
    <location>
        <begin position="27"/>
        <end position="60"/>
    </location>
</feature>
<dbReference type="GO" id="GO:0005576">
    <property type="term" value="C:extracellular region"/>
    <property type="evidence" value="ECO:0007669"/>
    <property type="project" value="UniProtKB-SubCell"/>
</dbReference>
<evidence type="ECO:0000256" key="6">
    <source>
        <dbReference type="ARBA" id="ARBA00029459"/>
    </source>
</evidence>
<dbReference type="OrthoDB" id="10026631at2759"/>